<keyword evidence="2" id="KW-1185">Reference proteome</keyword>
<dbReference type="InterPro" id="IPR012337">
    <property type="entry name" value="RNaseH-like_sf"/>
</dbReference>
<dbReference type="Proteomes" id="UP001245285">
    <property type="component" value="Unassembled WGS sequence"/>
</dbReference>
<evidence type="ECO:0000313" key="2">
    <source>
        <dbReference type="Proteomes" id="UP001245285"/>
    </source>
</evidence>
<dbReference type="RefSeq" id="WP_311496572.1">
    <property type="nucleotide sequence ID" value="NZ_JAVRHO010000075.1"/>
</dbReference>
<proteinExistence type="predicted"/>
<feature type="non-terminal residue" evidence="1">
    <location>
        <position position="1"/>
    </location>
</feature>
<evidence type="ECO:0000313" key="1">
    <source>
        <dbReference type="EMBL" id="MDT0648484.1"/>
    </source>
</evidence>
<protein>
    <submittedName>
        <fullName evidence="1">IS1634 family transposase</fullName>
    </submittedName>
</protein>
<dbReference type="SUPFAM" id="SSF53098">
    <property type="entry name" value="Ribonuclease H-like"/>
    <property type="match status" value="1"/>
</dbReference>
<accession>A0ABU3CQ56</accession>
<dbReference type="EMBL" id="JAVRHO010000075">
    <property type="protein sequence ID" value="MDT0648484.1"/>
    <property type="molecule type" value="Genomic_DNA"/>
</dbReference>
<dbReference type="NCBIfam" id="NF033559">
    <property type="entry name" value="transpos_IS1634"/>
    <property type="match status" value="1"/>
</dbReference>
<dbReference type="InterPro" id="IPR047654">
    <property type="entry name" value="IS1634_transpos"/>
</dbReference>
<reference evidence="1 2" key="1">
    <citation type="submission" date="2023-09" db="EMBL/GenBank/DDBJ databases">
        <authorList>
            <person name="Rey-Velasco X."/>
        </authorList>
    </citation>
    <scope>NUCLEOTIDE SEQUENCE [LARGE SCALE GENOMIC DNA]</scope>
    <source>
        <strain evidence="1 2">F260</strain>
    </source>
</reference>
<organism evidence="1 2">
    <name type="scientific">Autumnicola lenta</name>
    <dbReference type="NCBI Taxonomy" id="3075593"/>
    <lineage>
        <taxon>Bacteria</taxon>
        <taxon>Pseudomonadati</taxon>
        <taxon>Bacteroidota</taxon>
        <taxon>Flavobacteriia</taxon>
        <taxon>Flavobacteriales</taxon>
        <taxon>Flavobacteriaceae</taxon>
        <taxon>Autumnicola</taxon>
    </lineage>
</organism>
<gene>
    <name evidence="1" type="ORF">RM545_17485</name>
</gene>
<comment type="caution">
    <text evidence="1">The sequence shown here is derived from an EMBL/GenBank/DDBJ whole genome shotgun (WGS) entry which is preliminary data.</text>
</comment>
<sequence length="216" mass="25907">KLIDGQMIQIPKKDKTRLIITYANSRAAKDEHNRKRGLQRLEKRIKSGKLTKSNINNKGYNKYLRMQGEVTIEIDYEKFWQDNAWDGLKGYVTNTELSDKLVVENYKNLWHIEKAFRMSKTDLRIRPIYHRLRHRIEAHICISFTAYSIYKELERLLYQEKSKISLKRAAELTHNIYQITYTLPDSKHTKSRLLKMDDEQAELYQIIEKNFKVLQR</sequence>
<name>A0ABU3CQ56_9FLAO</name>